<dbReference type="CDD" id="cd16148">
    <property type="entry name" value="sulfatase_like"/>
    <property type="match status" value="1"/>
</dbReference>
<dbReference type="Pfam" id="PF00884">
    <property type="entry name" value="Sulfatase"/>
    <property type="match status" value="1"/>
</dbReference>
<feature type="transmembrane region" description="Helical" evidence="1">
    <location>
        <begin position="56"/>
        <end position="75"/>
    </location>
</feature>
<dbReference type="Proteomes" id="UP000249169">
    <property type="component" value="Unassembled WGS sequence"/>
</dbReference>
<organism evidence="3 4">
    <name type="scientific">Lujinxingia litoralis</name>
    <dbReference type="NCBI Taxonomy" id="2211119"/>
    <lineage>
        <taxon>Bacteria</taxon>
        <taxon>Deltaproteobacteria</taxon>
        <taxon>Bradymonadales</taxon>
        <taxon>Lujinxingiaceae</taxon>
        <taxon>Lujinxingia</taxon>
    </lineage>
</organism>
<feature type="transmembrane region" description="Helical" evidence="1">
    <location>
        <begin position="243"/>
        <end position="262"/>
    </location>
</feature>
<evidence type="ECO:0000256" key="1">
    <source>
        <dbReference type="SAM" id="Phobius"/>
    </source>
</evidence>
<dbReference type="PANTHER" id="PTHR43751">
    <property type="entry name" value="SULFATASE"/>
    <property type="match status" value="1"/>
</dbReference>
<reference evidence="3 4" key="1">
    <citation type="submission" date="2018-05" db="EMBL/GenBank/DDBJ databases">
        <title>Lujinxingia marina gen. nov. sp. nov., a new facultative anaerobic member of the class Deltaproteobacteria, and proposal of Lujinxingaceae fam. nov.</title>
        <authorList>
            <person name="Li C.-M."/>
        </authorList>
    </citation>
    <scope>NUCLEOTIDE SEQUENCE [LARGE SCALE GENOMIC DNA]</scope>
    <source>
        <strain evidence="3 4">B210</strain>
    </source>
</reference>
<dbReference type="SUPFAM" id="SSF53649">
    <property type="entry name" value="Alkaline phosphatase-like"/>
    <property type="match status" value="1"/>
</dbReference>
<dbReference type="RefSeq" id="WP_111731393.1">
    <property type="nucleotide sequence ID" value="NZ_QHKO01000014.1"/>
</dbReference>
<feature type="domain" description="Sulfatase N-terminal" evidence="2">
    <location>
        <begin position="346"/>
        <end position="615"/>
    </location>
</feature>
<feature type="transmembrane region" description="Helical" evidence="1">
    <location>
        <begin position="109"/>
        <end position="133"/>
    </location>
</feature>
<evidence type="ECO:0000313" key="4">
    <source>
        <dbReference type="Proteomes" id="UP000249169"/>
    </source>
</evidence>
<protein>
    <recommendedName>
        <fullName evidence="2">Sulfatase N-terminal domain-containing protein</fullName>
    </recommendedName>
</protein>
<keyword evidence="1" id="KW-0472">Membrane</keyword>
<proteinExistence type="predicted"/>
<dbReference type="InterPro" id="IPR017850">
    <property type="entry name" value="Alkaline_phosphatase_core_sf"/>
</dbReference>
<dbReference type="EMBL" id="QHKO01000014">
    <property type="protein sequence ID" value="RAL20112.1"/>
    <property type="molecule type" value="Genomic_DNA"/>
</dbReference>
<dbReference type="Gene3D" id="3.40.720.10">
    <property type="entry name" value="Alkaline Phosphatase, subunit A"/>
    <property type="match status" value="1"/>
</dbReference>
<dbReference type="Gene3D" id="3.30.1120.10">
    <property type="match status" value="1"/>
</dbReference>
<keyword evidence="1" id="KW-0812">Transmembrane</keyword>
<feature type="transmembrane region" description="Helical" evidence="1">
    <location>
        <begin position="139"/>
        <end position="164"/>
    </location>
</feature>
<dbReference type="OrthoDB" id="5500422at2"/>
<feature type="transmembrane region" description="Helical" evidence="1">
    <location>
        <begin position="218"/>
        <end position="236"/>
    </location>
</feature>
<dbReference type="InterPro" id="IPR052701">
    <property type="entry name" value="GAG_Ulvan_Degrading_Sulfatases"/>
</dbReference>
<sequence>MSTFQPTTSRDLSAWVLGALGAASVGASLDTLIALLSSPSFSLVSALLTWVSTLALWAPGAALWALLSALALFAATGRPTATPLLDTLAGFGRRVWQQRGSPHDAPRTATLVAATLTLPLFAAASVGTTAYLIEHRNGPLLIATASLAAQLASALGLLVAGASLRRLLCAILSRWPSLGRVFNTAYLTTALGALGLVAALAATWLLRDTLRSIEGPSLALLTLSLVLHPFCARFLTPHTSHRLAPALAIALPLLAIPIAGLASQPPQTRRTLVFHTQASRFALDLSQRYLHLDRLFMSGDCPVPGLLSPDELDAYLAACADPQFDRPTAQARRPDFQAPELPQAPSFILITWDSVRAERLGFLGGPRPTSPNLDRWAEDALVFERAFSQDSGTGPSLWSLFAGQTPFQVSLTHADRFPPRIADDETLLTEALVAADYNAEAVLCASVFDSPRWTIRRGFERFENVCGKRPARLAPLVTREGKKTLRRLATHKEPFFLWLHYYDPHAPYFDHPDTDFGDRPLDHYDEELRYTDEHIAPLLDLIDTLGQQRPIYTFFGADHGEAFNEHGPDPHARNLYRAVTHVPLVARGPHIAAGRVAEPVALNDLYPTILELAGVPIPAKSTMVSQVPTLFGDAADPERMIFQENSYARPRRHTRAVIRGDYQFILDLSGRTEELYNLRQDPMARRNLIGAGLPEEPILRQALTRFLKTSTLPDELRD</sequence>
<feature type="transmembrane region" description="Helical" evidence="1">
    <location>
        <begin position="12"/>
        <end position="36"/>
    </location>
</feature>
<evidence type="ECO:0000259" key="2">
    <source>
        <dbReference type="Pfam" id="PF00884"/>
    </source>
</evidence>
<name>A0A328C482_9DELT</name>
<dbReference type="PANTHER" id="PTHR43751:SF3">
    <property type="entry name" value="SULFATASE N-TERMINAL DOMAIN-CONTAINING PROTEIN"/>
    <property type="match status" value="1"/>
</dbReference>
<evidence type="ECO:0000313" key="3">
    <source>
        <dbReference type="EMBL" id="RAL20112.1"/>
    </source>
</evidence>
<comment type="caution">
    <text evidence="3">The sequence shown here is derived from an EMBL/GenBank/DDBJ whole genome shotgun (WGS) entry which is preliminary data.</text>
</comment>
<dbReference type="InterPro" id="IPR000917">
    <property type="entry name" value="Sulfatase_N"/>
</dbReference>
<gene>
    <name evidence="3" type="ORF">DL240_18555</name>
</gene>
<keyword evidence="4" id="KW-1185">Reference proteome</keyword>
<dbReference type="AlphaFoldDB" id="A0A328C482"/>
<feature type="transmembrane region" description="Helical" evidence="1">
    <location>
        <begin position="185"/>
        <end position="206"/>
    </location>
</feature>
<keyword evidence="1" id="KW-1133">Transmembrane helix</keyword>
<accession>A0A328C482</accession>